<evidence type="ECO:0000313" key="3">
    <source>
        <dbReference type="EMBL" id="TQM79248.1"/>
    </source>
</evidence>
<keyword evidence="2" id="KW-0472">Membrane</keyword>
<gene>
    <name evidence="3" type="ORF">FHX81_1551</name>
</gene>
<reference evidence="3 4" key="1">
    <citation type="submission" date="2019-06" db="EMBL/GenBank/DDBJ databases">
        <title>Sequencing the genomes of 1000 actinobacteria strains.</title>
        <authorList>
            <person name="Klenk H.-P."/>
        </authorList>
    </citation>
    <scope>NUCLEOTIDE SEQUENCE [LARGE SCALE GENOMIC DNA]</scope>
    <source>
        <strain evidence="3 4">DSM 45456</strain>
    </source>
</reference>
<keyword evidence="2" id="KW-1133">Transmembrane helix</keyword>
<evidence type="ECO:0000256" key="2">
    <source>
        <dbReference type="SAM" id="Phobius"/>
    </source>
</evidence>
<feature type="transmembrane region" description="Helical" evidence="2">
    <location>
        <begin position="42"/>
        <end position="62"/>
    </location>
</feature>
<organism evidence="3 4">
    <name type="scientific">Saccharothrix saharensis</name>
    <dbReference type="NCBI Taxonomy" id="571190"/>
    <lineage>
        <taxon>Bacteria</taxon>
        <taxon>Bacillati</taxon>
        <taxon>Actinomycetota</taxon>
        <taxon>Actinomycetes</taxon>
        <taxon>Pseudonocardiales</taxon>
        <taxon>Pseudonocardiaceae</taxon>
        <taxon>Saccharothrix</taxon>
    </lineage>
</organism>
<dbReference type="EMBL" id="VFPP01000001">
    <property type="protein sequence ID" value="TQM79248.1"/>
    <property type="molecule type" value="Genomic_DNA"/>
</dbReference>
<evidence type="ECO:0000313" key="4">
    <source>
        <dbReference type="Proteomes" id="UP000316628"/>
    </source>
</evidence>
<feature type="transmembrane region" description="Helical" evidence="2">
    <location>
        <begin position="20"/>
        <end position="37"/>
    </location>
</feature>
<sequence>MPWEVRRPADGEPVVRQRWGVRAGGVLVVLGSTGLVAGRPGLAVAGGAVAVAGVLTGVFAWAGGLGEAGATGHGNGLPGVLPEHAVVPDPPHP</sequence>
<name>A0A543J8V9_9PSEU</name>
<keyword evidence="2" id="KW-0812">Transmembrane</keyword>
<dbReference type="Proteomes" id="UP000316628">
    <property type="component" value="Unassembled WGS sequence"/>
</dbReference>
<dbReference type="RefSeq" id="WP_141976425.1">
    <property type="nucleotide sequence ID" value="NZ_VFPP01000001.1"/>
</dbReference>
<feature type="region of interest" description="Disordered" evidence="1">
    <location>
        <begin position="72"/>
        <end position="93"/>
    </location>
</feature>
<comment type="caution">
    <text evidence="3">The sequence shown here is derived from an EMBL/GenBank/DDBJ whole genome shotgun (WGS) entry which is preliminary data.</text>
</comment>
<keyword evidence="4" id="KW-1185">Reference proteome</keyword>
<protein>
    <submittedName>
        <fullName evidence="3">Uncharacterized protein</fullName>
    </submittedName>
</protein>
<evidence type="ECO:0000256" key="1">
    <source>
        <dbReference type="SAM" id="MobiDB-lite"/>
    </source>
</evidence>
<dbReference type="AlphaFoldDB" id="A0A543J8V9"/>
<accession>A0A543J8V9</accession>
<proteinExistence type="predicted"/>